<comment type="function">
    <text evidence="11">Site-specific tyrosine recombinase, which acts by catalyzing the cutting and rejoining of the recombining DNA molecules. The XerC-XerD complex is essential to convert dimers of the bacterial chromosome into monomers to permit their segregation at cell division. It also contributes to the segregational stability of plasmids.</text>
</comment>
<dbReference type="AlphaFoldDB" id="A0A8J7KA92"/>
<dbReference type="Pfam" id="PF00589">
    <property type="entry name" value="Phage_integrase"/>
    <property type="match status" value="1"/>
</dbReference>
<dbReference type="PANTHER" id="PTHR30349">
    <property type="entry name" value="PHAGE INTEGRASE-RELATED"/>
    <property type="match status" value="1"/>
</dbReference>
<comment type="subunit">
    <text evidence="11">Forms a cyclic heterotetrameric complex composed of two molecules of XerC and two molecules of XerD.</text>
</comment>
<comment type="subcellular location">
    <subcellularLocation>
        <location evidence="1 11">Cytoplasm</location>
    </subcellularLocation>
</comment>
<feature type="active site" evidence="11">
    <location>
        <position position="186"/>
    </location>
</feature>
<dbReference type="InterPro" id="IPR023009">
    <property type="entry name" value="Tyrosine_recombinase_XerC/XerD"/>
</dbReference>
<dbReference type="GO" id="GO:0051301">
    <property type="term" value="P:cell division"/>
    <property type="evidence" value="ECO:0007669"/>
    <property type="project" value="UniProtKB-KW"/>
</dbReference>
<dbReference type="GO" id="GO:0009037">
    <property type="term" value="F:tyrosine-based site-specific recombinase activity"/>
    <property type="evidence" value="ECO:0007669"/>
    <property type="project" value="UniProtKB-UniRule"/>
</dbReference>
<feature type="active site" evidence="11">
    <location>
        <position position="261"/>
    </location>
</feature>
<feature type="domain" description="Tyr recombinase" evidence="12">
    <location>
        <begin position="121"/>
        <end position="306"/>
    </location>
</feature>
<proteinExistence type="inferred from homology"/>
<dbReference type="InterPro" id="IPR010998">
    <property type="entry name" value="Integrase_recombinase_N"/>
</dbReference>
<dbReference type="GO" id="GO:0006313">
    <property type="term" value="P:DNA transposition"/>
    <property type="evidence" value="ECO:0007669"/>
    <property type="project" value="UniProtKB-UniRule"/>
</dbReference>
<feature type="active site" description="O-(3'-phospho-DNA)-tyrosine intermediate" evidence="11">
    <location>
        <position position="293"/>
    </location>
</feature>
<evidence type="ECO:0000259" key="12">
    <source>
        <dbReference type="PROSITE" id="PS51898"/>
    </source>
</evidence>
<dbReference type="InterPro" id="IPR002104">
    <property type="entry name" value="Integrase_catalytic"/>
</dbReference>
<keyword evidence="4 11" id="KW-0963">Cytoplasm</keyword>
<evidence type="ECO:0000256" key="5">
    <source>
        <dbReference type="ARBA" id="ARBA00022618"/>
    </source>
</evidence>
<dbReference type="EMBL" id="JADFUA010000003">
    <property type="protein sequence ID" value="MBE9608899.1"/>
    <property type="molecule type" value="Genomic_DNA"/>
</dbReference>
<evidence type="ECO:0000256" key="3">
    <source>
        <dbReference type="ARBA" id="ARBA00015810"/>
    </source>
</evidence>
<feature type="active site" evidence="11">
    <location>
        <position position="284"/>
    </location>
</feature>
<dbReference type="InterPro" id="IPR013762">
    <property type="entry name" value="Integrase-like_cat_sf"/>
</dbReference>
<evidence type="ECO:0000256" key="4">
    <source>
        <dbReference type="ARBA" id="ARBA00022490"/>
    </source>
</evidence>
<evidence type="ECO:0000256" key="2">
    <source>
        <dbReference type="ARBA" id="ARBA00010450"/>
    </source>
</evidence>
<dbReference type="HAMAP" id="MF_01807">
    <property type="entry name" value="Recomb_XerD"/>
    <property type="match status" value="1"/>
</dbReference>
<dbReference type="SUPFAM" id="SSF56349">
    <property type="entry name" value="DNA breaking-rejoining enzymes"/>
    <property type="match status" value="1"/>
</dbReference>
<accession>A0A8J7KA92</accession>
<evidence type="ECO:0000313" key="15">
    <source>
        <dbReference type="Proteomes" id="UP000604481"/>
    </source>
</evidence>
<protein>
    <recommendedName>
        <fullName evidence="3 11">Tyrosine recombinase XerD</fullName>
    </recommendedName>
</protein>
<dbReference type="Pfam" id="PF02899">
    <property type="entry name" value="Phage_int_SAM_1"/>
    <property type="match status" value="1"/>
</dbReference>
<keyword evidence="8 11" id="KW-0238">DNA-binding</keyword>
<dbReference type="GO" id="GO:0007059">
    <property type="term" value="P:chromosome segregation"/>
    <property type="evidence" value="ECO:0007669"/>
    <property type="project" value="UniProtKB-UniRule"/>
</dbReference>
<evidence type="ECO:0000256" key="7">
    <source>
        <dbReference type="ARBA" id="ARBA00022908"/>
    </source>
</evidence>
<dbReference type="Gene3D" id="1.10.150.130">
    <property type="match status" value="1"/>
</dbReference>
<feature type="active site" evidence="11">
    <location>
        <position position="258"/>
    </location>
</feature>
<sequence>MKGLRYLAESSSSLGLSQRQLEQFLDAVWLGDGLAQNTLASYRNDLQVWAGWLAAERDRSLLQASRDDVQAFLARQARDLKTATLARRIASLRRFYRHQLQSGQLELDPLAELQAPKRVRPLPKVLSEAMVSALLDAPDLNTAAGLRDRAMFELMYACGLRVSELVGLSLAQIHLREQFVQVLAGKGGKQRLVPMGELAAEAVQRYLDTARAELLAGRTEALLFVNQRGEPLTRQGMWFIIKQYAARVGIPAQSLSPHVLRHAFATHLLEHGADLRALQMLLGHADISTTQIYTHVAQERLKKLHREHHPRG</sequence>
<keyword evidence="15" id="KW-1185">Reference proteome</keyword>
<name>A0A8J7KA92_9NEIS</name>
<evidence type="ECO:0000256" key="8">
    <source>
        <dbReference type="ARBA" id="ARBA00023125"/>
    </source>
</evidence>
<evidence type="ECO:0000313" key="14">
    <source>
        <dbReference type="EMBL" id="MBE9608899.1"/>
    </source>
</evidence>
<dbReference type="InterPro" id="IPR011010">
    <property type="entry name" value="DNA_brk_join_enz"/>
</dbReference>
<dbReference type="PANTHER" id="PTHR30349:SF90">
    <property type="entry name" value="TYROSINE RECOMBINASE XERD"/>
    <property type="match status" value="1"/>
</dbReference>
<dbReference type="Proteomes" id="UP000604481">
    <property type="component" value="Unassembled WGS sequence"/>
</dbReference>
<dbReference type="SUPFAM" id="SSF47823">
    <property type="entry name" value="lambda integrase-like, N-terminal domain"/>
    <property type="match status" value="1"/>
</dbReference>
<dbReference type="PROSITE" id="PS51898">
    <property type="entry name" value="TYR_RECOMBINASE"/>
    <property type="match status" value="1"/>
</dbReference>
<dbReference type="NCBIfam" id="NF001399">
    <property type="entry name" value="PRK00283.1"/>
    <property type="match status" value="1"/>
</dbReference>
<evidence type="ECO:0000259" key="13">
    <source>
        <dbReference type="PROSITE" id="PS51900"/>
    </source>
</evidence>
<dbReference type="InterPro" id="IPR011932">
    <property type="entry name" value="Recomb_XerD"/>
</dbReference>
<organism evidence="14 15">
    <name type="scientific">Chitinilyticum piscinae</name>
    <dbReference type="NCBI Taxonomy" id="2866724"/>
    <lineage>
        <taxon>Bacteria</taxon>
        <taxon>Pseudomonadati</taxon>
        <taxon>Pseudomonadota</taxon>
        <taxon>Betaproteobacteria</taxon>
        <taxon>Neisseriales</taxon>
        <taxon>Chitinibacteraceae</taxon>
        <taxon>Chitinilyticum</taxon>
    </lineage>
</organism>
<reference evidence="14 15" key="1">
    <citation type="submission" date="2020-10" db="EMBL/GenBank/DDBJ databases">
        <title>The genome sequence of Chitinilyticum litopenaei 4Y14.</title>
        <authorList>
            <person name="Liu Y."/>
        </authorList>
    </citation>
    <scope>NUCLEOTIDE SEQUENCE [LARGE SCALE GENOMIC DNA]</scope>
    <source>
        <strain evidence="14 15">4Y14</strain>
    </source>
</reference>
<keyword evidence="10 11" id="KW-0131">Cell cycle</keyword>
<keyword evidence="7 11" id="KW-0229">DNA integration</keyword>
<feature type="domain" description="Core-binding (CB)" evidence="13">
    <location>
        <begin position="15"/>
        <end position="100"/>
    </location>
</feature>
<dbReference type="HAMAP" id="MF_01808">
    <property type="entry name" value="Recomb_XerC_XerD"/>
    <property type="match status" value="1"/>
</dbReference>
<comment type="caution">
    <text evidence="14">The sequence shown here is derived from an EMBL/GenBank/DDBJ whole genome shotgun (WGS) entry which is preliminary data.</text>
</comment>
<dbReference type="NCBIfam" id="TIGR02225">
    <property type="entry name" value="recomb_XerD"/>
    <property type="match status" value="1"/>
</dbReference>
<evidence type="ECO:0000256" key="9">
    <source>
        <dbReference type="ARBA" id="ARBA00023172"/>
    </source>
</evidence>
<dbReference type="PROSITE" id="PS51900">
    <property type="entry name" value="CB"/>
    <property type="match status" value="1"/>
</dbReference>
<evidence type="ECO:0000256" key="10">
    <source>
        <dbReference type="ARBA" id="ARBA00023306"/>
    </source>
</evidence>
<evidence type="ECO:0000256" key="1">
    <source>
        <dbReference type="ARBA" id="ARBA00004496"/>
    </source>
</evidence>
<keyword evidence="6 11" id="KW-0159">Chromosome partition</keyword>
<dbReference type="InterPro" id="IPR050090">
    <property type="entry name" value="Tyrosine_recombinase_XerCD"/>
</dbReference>
<dbReference type="Gene3D" id="1.10.443.10">
    <property type="entry name" value="Intergrase catalytic core"/>
    <property type="match status" value="1"/>
</dbReference>
<comment type="similarity">
    <text evidence="2 11">Belongs to the 'phage' integrase family. XerD subfamily.</text>
</comment>
<gene>
    <name evidence="11 14" type="primary">xerD</name>
    <name evidence="14" type="ORF">INR99_06010</name>
</gene>
<evidence type="ECO:0000256" key="6">
    <source>
        <dbReference type="ARBA" id="ARBA00022829"/>
    </source>
</evidence>
<dbReference type="CDD" id="cd00798">
    <property type="entry name" value="INT_XerDC_C"/>
    <property type="match status" value="1"/>
</dbReference>
<dbReference type="InterPro" id="IPR044068">
    <property type="entry name" value="CB"/>
</dbReference>
<feature type="active site" evidence="11">
    <location>
        <position position="161"/>
    </location>
</feature>
<keyword evidence="9 11" id="KW-0233">DNA recombination</keyword>
<dbReference type="GO" id="GO:0005737">
    <property type="term" value="C:cytoplasm"/>
    <property type="evidence" value="ECO:0007669"/>
    <property type="project" value="UniProtKB-SubCell"/>
</dbReference>
<dbReference type="InterPro" id="IPR004107">
    <property type="entry name" value="Integrase_SAM-like_N"/>
</dbReference>
<keyword evidence="5 11" id="KW-0132">Cell division</keyword>
<dbReference type="GO" id="GO:0003677">
    <property type="term" value="F:DNA binding"/>
    <property type="evidence" value="ECO:0007669"/>
    <property type="project" value="UniProtKB-UniRule"/>
</dbReference>
<evidence type="ECO:0000256" key="11">
    <source>
        <dbReference type="HAMAP-Rule" id="MF_01807"/>
    </source>
</evidence>